<evidence type="ECO:0008006" key="4">
    <source>
        <dbReference type="Google" id="ProtNLM"/>
    </source>
</evidence>
<keyword evidence="3" id="KW-1185">Reference proteome</keyword>
<dbReference type="InterPro" id="IPR010846">
    <property type="entry name" value="AmiA-like"/>
</dbReference>
<evidence type="ECO:0000256" key="1">
    <source>
        <dbReference type="SAM" id="SignalP"/>
    </source>
</evidence>
<name>A0A1S1HMW4_PROST</name>
<accession>A0A1S1HMW4</accession>
<dbReference type="Proteomes" id="UP000179588">
    <property type="component" value="Unassembled WGS sequence"/>
</dbReference>
<feature type="chain" id="PRO_5010386296" description="Lipoprotein" evidence="1">
    <location>
        <begin position="20"/>
        <end position="267"/>
    </location>
</feature>
<protein>
    <recommendedName>
        <fullName evidence="4">Lipoprotein</fullName>
    </recommendedName>
</protein>
<dbReference type="AlphaFoldDB" id="A0A1S1HMW4"/>
<gene>
    <name evidence="2" type="ORF">A3Q29_20860</name>
</gene>
<keyword evidence="1" id="KW-0732">Signal</keyword>
<dbReference type="SUPFAM" id="SSF54001">
    <property type="entry name" value="Cysteine proteinases"/>
    <property type="match status" value="1"/>
</dbReference>
<sequence>MIKKLMTILSAGLSIISCASQQPTYPIVMTENTKERINQIIESEIIPNPALSKRDLIEPISAKFLGTPYLADTLIGGPKQQEALVVNFEGVDCFTYLDYVLALTQSQDEPSFLNALVKVRYKNAEVNYYHRKHFFTDWFAESPKNAIDVTSTLTPNTITLTKQLNQKSDGSEYIKGLGVKSRNVTYIPGNLITQQVLNNLQQGDFVGVYSPIDGLDVSHTGLVIKKNGSIFYRNASSLSKNNKVVDTPFIEYMQSKPGIIVLRALNQ</sequence>
<proteinExistence type="predicted"/>
<reference evidence="2 3" key="1">
    <citation type="submission" date="2016-03" db="EMBL/GenBank/DDBJ databases">
        <title>Genome sequence of Providencia stuartii strain, isolated from the salivary glands of larval Lucilia sericata.</title>
        <authorList>
            <person name="Yuan Y."/>
            <person name="Zhang Y."/>
            <person name="Fu S."/>
            <person name="Crippen T.L."/>
            <person name="Visi D."/>
            <person name="Benbow M.E."/>
            <person name="Allen M."/>
            <person name="Tomberlin J.K."/>
            <person name="Sze S.-H."/>
            <person name="Tarone A.M."/>
        </authorList>
    </citation>
    <scope>NUCLEOTIDE SEQUENCE [LARGE SCALE GENOMIC DNA]</scope>
    <source>
        <strain evidence="2 3">Crippen</strain>
    </source>
</reference>
<feature type="signal peptide" evidence="1">
    <location>
        <begin position="1"/>
        <end position="19"/>
    </location>
</feature>
<organism evidence="2 3">
    <name type="scientific">Providencia stuartii</name>
    <dbReference type="NCBI Taxonomy" id="588"/>
    <lineage>
        <taxon>Bacteria</taxon>
        <taxon>Pseudomonadati</taxon>
        <taxon>Pseudomonadota</taxon>
        <taxon>Gammaproteobacteria</taxon>
        <taxon>Enterobacterales</taxon>
        <taxon>Morganellaceae</taxon>
        <taxon>Providencia</taxon>
    </lineage>
</organism>
<evidence type="ECO:0000313" key="3">
    <source>
        <dbReference type="Proteomes" id="UP000179588"/>
    </source>
</evidence>
<dbReference type="InterPro" id="IPR038765">
    <property type="entry name" value="Papain-like_cys_pep_sf"/>
</dbReference>
<evidence type="ECO:0000313" key="2">
    <source>
        <dbReference type="EMBL" id="OHT23387.1"/>
    </source>
</evidence>
<dbReference type="Gene3D" id="1.10.3670.10">
    <property type="entry name" value="Putative xylanase like domain"/>
    <property type="match status" value="1"/>
</dbReference>
<dbReference type="Pfam" id="PF07313">
    <property type="entry name" value="AmiA-like"/>
    <property type="match status" value="1"/>
</dbReference>
<comment type="caution">
    <text evidence="2">The sequence shown here is derived from an EMBL/GenBank/DDBJ whole genome shotgun (WGS) entry which is preliminary data.</text>
</comment>
<dbReference type="EMBL" id="LVIE01000180">
    <property type="protein sequence ID" value="OHT23387.1"/>
    <property type="molecule type" value="Genomic_DNA"/>
</dbReference>
<dbReference type="Gene3D" id="2.30.260.10">
    <property type="entry name" value="putative xylanase like domain"/>
    <property type="match status" value="1"/>
</dbReference>
<dbReference type="PROSITE" id="PS51257">
    <property type="entry name" value="PROKAR_LIPOPROTEIN"/>
    <property type="match status" value="1"/>
</dbReference>